<feature type="compositionally biased region" description="Low complexity" evidence="1">
    <location>
        <begin position="1"/>
        <end position="12"/>
    </location>
</feature>
<dbReference type="STRING" id="888268.A0A1E5VE73"/>
<feature type="region of interest" description="Disordered" evidence="1">
    <location>
        <begin position="1"/>
        <end position="239"/>
    </location>
</feature>
<evidence type="ECO:0000256" key="1">
    <source>
        <dbReference type="SAM" id="MobiDB-lite"/>
    </source>
</evidence>
<dbReference type="PANTHER" id="PTHR38371:SF1">
    <property type="entry name" value="RHO GTPASE-ACTIVATING PROTEIN"/>
    <property type="match status" value="1"/>
</dbReference>
<evidence type="ECO:0000313" key="3">
    <source>
        <dbReference type="Proteomes" id="UP000095767"/>
    </source>
</evidence>
<feature type="compositionally biased region" description="Acidic residues" evidence="1">
    <location>
        <begin position="310"/>
        <end position="319"/>
    </location>
</feature>
<proteinExistence type="predicted"/>
<dbReference type="Proteomes" id="UP000095767">
    <property type="component" value="Unassembled WGS sequence"/>
</dbReference>
<evidence type="ECO:0000313" key="2">
    <source>
        <dbReference type="EMBL" id="OEL23448.1"/>
    </source>
</evidence>
<gene>
    <name evidence="2" type="ORF">BAE44_0015535</name>
</gene>
<feature type="region of interest" description="Disordered" evidence="1">
    <location>
        <begin position="262"/>
        <end position="326"/>
    </location>
</feature>
<protein>
    <submittedName>
        <fullName evidence="2">Uncharacterized protein</fullName>
    </submittedName>
</protein>
<accession>A0A1E5VE73</accession>
<feature type="non-terminal residue" evidence="2">
    <location>
        <position position="326"/>
    </location>
</feature>
<name>A0A1E5VE73_9POAL</name>
<dbReference type="PANTHER" id="PTHR38371">
    <property type="entry name" value="RHO GTPASE-ACTIVATING PROTEIN"/>
    <property type="match status" value="1"/>
</dbReference>
<organism evidence="2 3">
    <name type="scientific">Dichanthelium oligosanthes</name>
    <dbReference type="NCBI Taxonomy" id="888268"/>
    <lineage>
        <taxon>Eukaryota</taxon>
        <taxon>Viridiplantae</taxon>
        <taxon>Streptophyta</taxon>
        <taxon>Embryophyta</taxon>
        <taxon>Tracheophyta</taxon>
        <taxon>Spermatophyta</taxon>
        <taxon>Magnoliopsida</taxon>
        <taxon>Liliopsida</taxon>
        <taxon>Poales</taxon>
        <taxon>Poaceae</taxon>
        <taxon>PACMAD clade</taxon>
        <taxon>Panicoideae</taxon>
        <taxon>Panicodae</taxon>
        <taxon>Paniceae</taxon>
        <taxon>Dichantheliinae</taxon>
        <taxon>Dichanthelium</taxon>
    </lineage>
</organism>
<keyword evidence="3" id="KW-1185">Reference proteome</keyword>
<feature type="compositionally biased region" description="Pro residues" evidence="1">
    <location>
        <begin position="138"/>
        <end position="147"/>
    </location>
</feature>
<dbReference type="AlphaFoldDB" id="A0A1E5VE73"/>
<dbReference type="OrthoDB" id="1671977at2759"/>
<dbReference type="EMBL" id="LWDX02042477">
    <property type="protein sequence ID" value="OEL23448.1"/>
    <property type="molecule type" value="Genomic_DNA"/>
</dbReference>
<reference evidence="2 3" key="1">
    <citation type="submission" date="2016-09" db="EMBL/GenBank/DDBJ databases">
        <title>The draft genome of Dichanthelium oligosanthes: A C3 panicoid grass species.</title>
        <authorList>
            <person name="Studer A.J."/>
            <person name="Schnable J.C."/>
            <person name="Brutnell T.P."/>
        </authorList>
    </citation>
    <scope>NUCLEOTIDE SEQUENCE [LARGE SCALE GENOMIC DNA]</scope>
    <source>
        <strain evidence="3">cv. Kellogg 1175</strain>
        <tissue evidence="2">Leaf</tissue>
    </source>
</reference>
<sequence length="326" mass="34959">MDFTAPSFSLGFDSDDDDPAPQAGSGPRGQPRGYAAPDAPSFSLGIDFDDDVEEQPQLQAGGRREERARRSAAPDPPSFSLGIDFDDDVEKEPQLPAGGRREEQARRSAAPDPPSFSLGFDDDDDGGILAGGQRHEPAPPQVGPRAPPLVGAEDEDDDFVIAGRKPPPPETNRLKRLRKGLAPRHPAPAPQVRRYEAPDAPSFSLGISDDDELLAGGQYHKQPRPPAVPRGPSWSLGFEDEDDDFLIVGEQRPELARHEMAPLKRLRKGPAPPHLVPASPTLKVPGPPAVEVSPVTSENGAMGAVGTGSLEDDIEDWTTDEDRPVQ</sequence>
<comment type="caution">
    <text evidence="2">The sequence shown here is derived from an EMBL/GenBank/DDBJ whole genome shotgun (WGS) entry which is preliminary data.</text>
</comment>